<dbReference type="InterPro" id="IPR015943">
    <property type="entry name" value="WD40/YVTN_repeat-like_dom_sf"/>
</dbReference>
<dbReference type="EMBL" id="JAVRIA010000001">
    <property type="protein sequence ID" value="MDT0557308.1"/>
    <property type="molecule type" value="Genomic_DNA"/>
</dbReference>
<dbReference type="RefSeq" id="WP_311426079.1">
    <property type="nucleotide sequence ID" value="NZ_JAVRIA010000001.1"/>
</dbReference>
<accession>A0ABU2YJS5</accession>
<dbReference type="CDD" id="cd15482">
    <property type="entry name" value="Sialidase_non-viral"/>
    <property type="match status" value="1"/>
</dbReference>
<name>A0ABU2YJS5_9FLAO</name>
<dbReference type="InterPro" id="IPR018247">
    <property type="entry name" value="EF_Hand_1_Ca_BS"/>
</dbReference>
<comment type="caution">
    <text evidence="1">The sequence shown here is derived from an EMBL/GenBank/DDBJ whole genome shotgun (WGS) entry which is preliminary data.</text>
</comment>
<gene>
    <name evidence="1" type="ORF">RM697_01530</name>
</gene>
<evidence type="ECO:0000313" key="1">
    <source>
        <dbReference type="EMBL" id="MDT0557308.1"/>
    </source>
</evidence>
<dbReference type="SUPFAM" id="SSF110296">
    <property type="entry name" value="Oligoxyloglucan reducing end-specific cellobiohydrolase"/>
    <property type="match status" value="1"/>
</dbReference>
<dbReference type="PANTHER" id="PTHR47199:SF2">
    <property type="entry name" value="PHOTOSYSTEM II STABILITY_ASSEMBLY FACTOR HCF136, CHLOROPLASTIC"/>
    <property type="match status" value="1"/>
</dbReference>
<dbReference type="PROSITE" id="PS00018">
    <property type="entry name" value="EF_HAND_1"/>
    <property type="match status" value="1"/>
</dbReference>
<dbReference type="PROSITE" id="PS51257">
    <property type="entry name" value="PROKAR_LIPOPROTEIN"/>
    <property type="match status" value="1"/>
</dbReference>
<protein>
    <submittedName>
        <fullName evidence="1">Oxidoreductase</fullName>
    </submittedName>
</protein>
<reference evidence="1 2" key="1">
    <citation type="submission" date="2023-09" db="EMBL/GenBank/DDBJ databases">
        <authorList>
            <person name="Rey-Velasco X."/>
        </authorList>
    </citation>
    <scope>NUCLEOTIDE SEQUENCE [LARGE SCALE GENOMIC DNA]</scope>
    <source>
        <strain evidence="1 2">W332</strain>
    </source>
</reference>
<dbReference type="Proteomes" id="UP001259492">
    <property type="component" value="Unassembled WGS sequence"/>
</dbReference>
<dbReference type="PANTHER" id="PTHR47199">
    <property type="entry name" value="PHOTOSYSTEM II STABILITY/ASSEMBLY FACTOR HCF136, CHLOROPLASTIC"/>
    <property type="match status" value="1"/>
</dbReference>
<dbReference type="Gene3D" id="2.130.10.10">
    <property type="entry name" value="YVTN repeat-like/Quinoprotein amine dehydrogenase"/>
    <property type="match status" value="1"/>
</dbReference>
<evidence type="ECO:0000313" key="2">
    <source>
        <dbReference type="Proteomes" id="UP001259492"/>
    </source>
</evidence>
<organism evidence="1 2">
    <name type="scientific">Microcosmobacter mediterraneus</name>
    <dbReference type="NCBI Taxonomy" id="3075607"/>
    <lineage>
        <taxon>Bacteria</taxon>
        <taxon>Pseudomonadati</taxon>
        <taxon>Bacteroidota</taxon>
        <taxon>Flavobacteriia</taxon>
        <taxon>Flavobacteriales</taxon>
        <taxon>Flavobacteriaceae</taxon>
        <taxon>Microcosmobacter</taxon>
    </lineage>
</organism>
<keyword evidence="2" id="KW-1185">Reference proteome</keyword>
<sequence>MKVYSLIIMLSIILCSCKKDFSPRNFSKVEIETIAEDSTYSIRALEFDDQYIYYGSADHFGKQDLDGENKIDLSEFKFSKAKHHTKFEFKNQDGNFLHFRAIAVVEGTMFAISIANPAKLYKLHRKAKRATLVYEEINDTVFYDAMAFWNEKEGISIGDSVDGCLSIIITRDGGNSWTKLTCDQLPKGMEGEGAFAASDTNIATVGNKTWVATTAGRIYYSDDKGNSWTVIDTPIVKEKETEGIYSIDFYNEKIGYGIGGDYLKPADSSANKIKTIDGGKTWQLAANNQSPGYRSCLQYLPHGEGEELVAVGFKGVDYSNDGGETWTHLSDESFYTIRFINEEEAYAAGRGRICKLTFKE</sequence>
<proteinExistence type="predicted"/>